<evidence type="ECO:0000313" key="3">
    <source>
        <dbReference type="EMBL" id="AOW19655.1"/>
    </source>
</evidence>
<dbReference type="GO" id="GO:0051920">
    <property type="term" value="F:peroxiredoxin activity"/>
    <property type="evidence" value="ECO:0007669"/>
    <property type="project" value="InterPro"/>
</dbReference>
<dbReference type="OrthoDB" id="9812754at2"/>
<dbReference type="STRING" id="1850246.LPB138_02705"/>
<dbReference type="EMBL" id="CP017478">
    <property type="protein sequence ID" value="AOW19655.1"/>
    <property type="molecule type" value="Genomic_DNA"/>
</dbReference>
<evidence type="ECO:0000313" key="4">
    <source>
        <dbReference type="Proteomes" id="UP000176050"/>
    </source>
</evidence>
<gene>
    <name evidence="3" type="ORF">LPB138_02705</name>
</gene>
<proteinExistence type="predicted"/>
<accession>A0A1D8P519</accession>
<dbReference type="KEGG" id="lul:LPB138_02705"/>
<dbReference type="RefSeq" id="WP_070235771.1">
    <property type="nucleotide sequence ID" value="NZ_CP017478.1"/>
</dbReference>
<protein>
    <submittedName>
        <fullName evidence="3">Carboxymuconolactone decarboxylase</fullName>
    </submittedName>
</protein>
<evidence type="ECO:0000259" key="2">
    <source>
        <dbReference type="Pfam" id="PF02627"/>
    </source>
</evidence>
<evidence type="ECO:0000256" key="1">
    <source>
        <dbReference type="SAM" id="SignalP"/>
    </source>
</evidence>
<name>A0A1D8P519_9FLAO</name>
<dbReference type="SUPFAM" id="SSF69118">
    <property type="entry name" value="AhpD-like"/>
    <property type="match status" value="1"/>
</dbReference>
<dbReference type="Proteomes" id="UP000176050">
    <property type="component" value="Chromosome"/>
</dbReference>
<dbReference type="Gene3D" id="1.20.1290.10">
    <property type="entry name" value="AhpD-like"/>
    <property type="match status" value="1"/>
</dbReference>
<organism evidence="3 4">
    <name type="scientific">Urechidicola croceus</name>
    <dbReference type="NCBI Taxonomy" id="1850246"/>
    <lineage>
        <taxon>Bacteria</taxon>
        <taxon>Pseudomonadati</taxon>
        <taxon>Bacteroidota</taxon>
        <taxon>Flavobacteriia</taxon>
        <taxon>Flavobacteriales</taxon>
        <taxon>Flavobacteriaceae</taxon>
        <taxon>Urechidicola</taxon>
    </lineage>
</organism>
<sequence>MKQFKDITIGLLVILLCISTVSYAQNNSYNTNALNSKDQSIITIASLTAKGDLENLKRALVQGLENELTINEIKEVLIHLYAYSGFPRSIRGLQTFIAVLEERKAQGISDIVGRKASVINSNEDKYERGKSNLEELIQSKLKSEKPKYQQFSPEIDTFLKEHLFSDIFDRDVLTYKQRELVTVSVLITLGDLEPMLRSHMNICFIQGITSNQLEELIKNVKPNTKNKHIKSAKEILKELNNKL</sequence>
<dbReference type="InterPro" id="IPR052512">
    <property type="entry name" value="4CMD/NDH-1_regulator"/>
</dbReference>
<feature type="signal peptide" evidence="1">
    <location>
        <begin position="1"/>
        <end position="24"/>
    </location>
</feature>
<feature type="domain" description="Carboxymuconolactone decarboxylase-like" evidence="2">
    <location>
        <begin position="29"/>
        <end position="92"/>
    </location>
</feature>
<dbReference type="Pfam" id="PF02627">
    <property type="entry name" value="CMD"/>
    <property type="match status" value="2"/>
</dbReference>
<keyword evidence="4" id="KW-1185">Reference proteome</keyword>
<dbReference type="PANTHER" id="PTHR33570">
    <property type="entry name" value="4-CARBOXYMUCONOLACTONE DECARBOXYLASE FAMILY PROTEIN"/>
    <property type="match status" value="1"/>
</dbReference>
<feature type="domain" description="Carboxymuconolactone decarboxylase-like" evidence="2">
    <location>
        <begin position="153"/>
        <end position="221"/>
    </location>
</feature>
<feature type="chain" id="PRO_5009110761" evidence="1">
    <location>
        <begin position="25"/>
        <end position="243"/>
    </location>
</feature>
<dbReference type="InterPro" id="IPR003779">
    <property type="entry name" value="CMD-like"/>
</dbReference>
<dbReference type="AlphaFoldDB" id="A0A1D8P519"/>
<keyword evidence="1" id="KW-0732">Signal</keyword>
<reference evidence="3 4" key="1">
    <citation type="submission" date="2016-10" db="EMBL/GenBank/DDBJ databases">
        <title>Lutibacter sp. LPB0138, isolated from marine gastropod.</title>
        <authorList>
            <person name="Kim E."/>
            <person name="Yi H."/>
        </authorList>
    </citation>
    <scope>NUCLEOTIDE SEQUENCE [LARGE SCALE GENOMIC DNA]</scope>
    <source>
        <strain evidence="3 4">LPB0138</strain>
    </source>
</reference>
<dbReference type="PANTHER" id="PTHR33570:SF2">
    <property type="entry name" value="CARBOXYMUCONOLACTONE DECARBOXYLASE-LIKE DOMAIN-CONTAINING PROTEIN"/>
    <property type="match status" value="1"/>
</dbReference>
<dbReference type="InterPro" id="IPR029032">
    <property type="entry name" value="AhpD-like"/>
</dbReference>